<dbReference type="Proteomes" id="UP001732700">
    <property type="component" value="Chromosome 2D"/>
</dbReference>
<evidence type="ECO:0000313" key="1">
    <source>
        <dbReference type="EnsemblPlants" id="AVESA.00010b.r2.2DG0366060.1.CDS"/>
    </source>
</evidence>
<keyword evidence="2" id="KW-1185">Reference proteome</keyword>
<dbReference type="EnsemblPlants" id="AVESA.00010b.r2.2DG0366060.1">
    <property type="protein sequence ID" value="AVESA.00010b.r2.2DG0366060.1.CDS"/>
    <property type="gene ID" value="AVESA.00010b.r2.2DG0366060"/>
</dbReference>
<proteinExistence type="predicted"/>
<reference evidence="1" key="1">
    <citation type="submission" date="2021-05" db="EMBL/GenBank/DDBJ databases">
        <authorList>
            <person name="Scholz U."/>
            <person name="Mascher M."/>
            <person name="Fiebig A."/>
        </authorList>
    </citation>
    <scope>NUCLEOTIDE SEQUENCE [LARGE SCALE GENOMIC DNA]</scope>
</reference>
<protein>
    <submittedName>
        <fullName evidence="1">Uncharacterized protein</fullName>
    </submittedName>
</protein>
<evidence type="ECO:0000313" key="2">
    <source>
        <dbReference type="Proteomes" id="UP001732700"/>
    </source>
</evidence>
<organism evidence="1 2">
    <name type="scientific">Avena sativa</name>
    <name type="common">Oat</name>
    <dbReference type="NCBI Taxonomy" id="4498"/>
    <lineage>
        <taxon>Eukaryota</taxon>
        <taxon>Viridiplantae</taxon>
        <taxon>Streptophyta</taxon>
        <taxon>Embryophyta</taxon>
        <taxon>Tracheophyta</taxon>
        <taxon>Spermatophyta</taxon>
        <taxon>Magnoliopsida</taxon>
        <taxon>Liliopsida</taxon>
        <taxon>Poales</taxon>
        <taxon>Poaceae</taxon>
        <taxon>BOP clade</taxon>
        <taxon>Pooideae</taxon>
        <taxon>Poodae</taxon>
        <taxon>Poeae</taxon>
        <taxon>Poeae Chloroplast Group 1 (Aveneae type)</taxon>
        <taxon>Aveninae</taxon>
        <taxon>Avena</taxon>
    </lineage>
</organism>
<reference evidence="1" key="2">
    <citation type="submission" date="2025-09" db="UniProtKB">
        <authorList>
            <consortium name="EnsemblPlants"/>
        </authorList>
    </citation>
    <scope>IDENTIFICATION</scope>
</reference>
<sequence>MNTSVCYASNTNKLRAFSAKSPREREARNTRKTKKERSTFEQSITSPQCTNERGRDAMPCGRGSRQGAAAVAGWQLRPLVLFLLSVSVMPHGALSLLPLPSPQERNITCNQVPYPFGVKGSSLPVRGFEVTCGPNDEAMLQIGHHSYKIDDVSVDGGFVVIFAGPIRQVCNDRNGKPTQTTGIGNISLEGTPFSFSKQNKLVATGCNYLLVANFGNSMPADNPQHTNCFSWCNGSSNAVSCLYGVACCEALMPMDAAQEFTLMFEKVSGQATGDEDDTCSAAFFIHQGDQIFKGGRGGGQRPLKDVLPPAGDHRMILDWAIGFGTCDQASTYNLGPLYCNSMSGCIDAPRGAGYLCKCNAGYAGNPYAADGCADINECRNFYSNNCSILEFCNNSEGGFTCSCPHNWIGDGYRTGTGCTEGLNPSGSPMQQPQGLNVCSNPEKNPCMYLKYCSDGQEAVSCGCPPGMSGDGRKRGSGCEKQFPLATALGVGLALVVTITTTSLCYYWGMKRRKMRRIRAELFRKNGGLLLQQRFSTITSQGKDSSAKIYSAEELKTATHSYSETRILGRGAYGTVYKGVLQDEVVVAVKKSRVFDESQVEQFVNEITILSQTDHPNVVKLLGCCLETQVPLLVYEFIPNGTLFQHIQNRSAPGSLTWEDTLRIAAETAEALAYLHSTSSIPIIHRDIKSSNILLDENFVAKISDFGASRSVPFDQTHVTTLIQGTIGYLDPEYFQSGLLTEKSDVYSFGVVLAELLTRQKPISVGRPEESCNLAMHMMILFNEERLLKEIEPHILAEAGEEQLYAVAQLSVRCLNVNGQERPIMKEVASVLDDLRRSFTKEQAMRRKEEAVQENNEQGHILREASSISSLHCSEGSTQLSMEAEMRASHTPR</sequence>
<name>A0ACD5V1Z3_AVESA</name>
<accession>A0ACD5V1Z3</accession>